<proteinExistence type="predicted"/>
<gene>
    <name evidence="1" type="ORF">CPSG_09149</name>
</gene>
<reference evidence="2" key="1">
    <citation type="journal article" date="2010" name="Genome Res.">
        <title>Population genomic sequencing of Coccidioides fungi reveals recent hybridization and transposon control.</title>
        <authorList>
            <person name="Neafsey D.E."/>
            <person name="Barker B.M."/>
            <person name="Sharpton T.J."/>
            <person name="Stajich J.E."/>
            <person name="Park D.J."/>
            <person name="Whiston E."/>
            <person name="Hung C.-Y."/>
            <person name="McMahan C."/>
            <person name="White J."/>
            <person name="Sykes S."/>
            <person name="Heiman D."/>
            <person name="Young S."/>
            <person name="Zeng Q."/>
            <person name="Abouelleil A."/>
            <person name="Aftuck L."/>
            <person name="Bessette D."/>
            <person name="Brown A."/>
            <person name="FitzGerald M."/>
            <person name="Lui A."/>
            <person name="Macdonald J.P."/>
            <person name="Priest M."/>
            <person name="Orbach M.J."/>
            <person name="Galgiani J.N."/>
            <person name="Kirkland T.N."/>
            <person name="Cole G.T."/>
            <person name="Birren B.W."/>
            <person name="Henn M.R."/>
            <person name="Taylor J.W."/>
            <person name="Rounsley S.D."/>
        </authorList>
    </citation>
    <scope>NUCLEOTIDE SEQUENCE [LARGE SCALE GENOMIC DNA]</scope>
    <source>
        <strain evidence="2">RMSCC 757 / Silveira</strain>
    </source>
</reference>
<protein>
    <submittedName>
        <fullName evidence="1">Uncharacterized protein</fullName>
    </submittedName>
</protein>
<accession>E9DH02</accession>
<reference evidence="2" key="2">
    <citation type="submission" date="2010-03" db="EMBL/GenBank/DDBJ databases">
        <title>The genome sequence of Coccidioides posadasii strain Silveira.</title>
        <authorList>
            <consortium name="The Broad Institute Genome Sequencing Center for Infectious Disease"/>
            <person name="Neafsey D."/>
            <person name="Orbach M."/>
            <person name="Henn M.R."/>
            <person name="Cole G.T."/>
            <person name="Galgiani J."/>
            <person name="Gardner M.J."/>
            <person name="Kirkland T.N."/>
            <person name="Taylor J.W."/>
            <person name="Young S.K."/>
            <person name="Zeng Q."/>
            <person name="Koehrsen M."/>
            <person name="Alvarado L."/>
            <person name="Berlin A."/>
            <person name="Borenstein D."/>
            <person name="Chapman S.B."/>
            <person name="Chen Z."/>
            <person name="Engels R."/>
            <person name="Freedman E."/>
            <person name="Gellesch M."/>
            <person name="Goldberg J."/>
            <person name="Griggs A."/>
            <person name="Gujja S."/>
            <person name="Heilman E."/>
            <person name="Heiman D."/>
            <person name="Howarth C."/>
            <person name="Jen D."/>
            <person name="Larson L."/>
            <person name="Mehta T."/>
            <person name="Neiman D."/>
            <person name="Park D."/>
            <person name="Pearson M."/>
            <person name="Richards J."/>
            <person name="Roberts A."/>
            <person name="Saif S."/>
            <person name="Shea T."/>
            <person name="Shenoy N."/>
            <person name="Sisk P."/>
            <person name="Stolte C."/>
            <person name="Sykes S."/>
            <person name="Walk T."/>
            <person name="White J."/>
            <person name="Yandava C."/>
            <person name="Haas B."/>
            <person name="Nusbaum C."/>
            <person name="Birren B."/>
        </authorList>
    </citation>
    <scope>NUCLEOTIDE SEQUENCE [LARGE SCALE GENOMIC DNA]</scope>
    <source>
        <strain evidence="2">RMSCC 757 / Silveira</strain>
    </source>
</reference>
<keyword evidence="2" id="KW-1185">Reference proteome</keyword>
<evidence type="ECO:0000313" key="2">
    <source>
        <dbReference type="Proteomes" id="UP000002497"/>
    </source>
</evidence>
<dbReference type="AlphaFoldDB" id="E9DH02"/>
<dbReference type="VEuPathDB" id="FungiDB:CPSG_09149"/>
<dbReference type="EMBL" id="GL636507">
    <property type="protein sequence ID" value="EFW14299.1"/>
    <property type="molecule type" value="Genomic_DNA"/>
</dbReference>
<dbReference type="HOGENOM" id="CLU_2015055_0_0_1"/>
<dbReference type="VEuPathDB" id="FungiDB:D8B26_007046"/>
<sequence>MILSTDLSRIHTWMRRRYFHPTQFTISHTIVAWSRFVHFQTSQLSSAMHTPLVFQGAGSDFLETYNMTTKLTLGAYVIKVLMEQASRFDAMSVYLGKLADLATSQAEEIAKWTSKLIDAVTKI</sequence>
<evidence type="ECO:0000313" key="1">
    <source>
        <dbReference type="EMBL" id="EFW14299.1"/>
    </source>
</evidence>
<dbReference type="Proteomes" id="UP000002497">
    <property type="component" value="Unassembled WGS sequence"/>
</dbReference>
<organism evidence="2">
    <name type="scientific">Coccidioides posadasii (strain RMSCC 757 / Silveira)</name>
    <name type="common">Valley fever fungus</name>
    <dbReference type="NCBI Taxonomy" id="443226"/>
    <lineage>
        <taxon>Eukaryota</taxon>
        <taxon>Fungi</taxon>
        <taxon>Dikarya</taxon>
        <taxon>Ascomycota</taxon>
        <taxon>Pezizomycotina</taxon>
        <taxon>Eurotiomycetes</taxon>
        <taxon>Eurotiomycetidae</taxon>
        <taxon>Onygenales</taxon>
        <taxon>Onygenaceae</taxon>
        <taxon>Coccidioides</taxon>
    </lineage>
</organism>
<name>E9DH02_COCPS</name>